<evidence type="ECO:0000256" key="5">
    <source>
        <dbReference type="ARBA" id="ARBA00022989"/>
    </source>
</evidence>
<keyword evidence="5 7" id="KW-1133">Transmembrane helix</keyword>
<dbReference type="Pfam" id="PF00664">
    <property type="entry name" value="ABC_membrane"/>
    <property type="match status" value="1"/>
</dbReference>
<evidence type="ECO:0000259" key="9">
    <source>
        <dbReference type="PROSITE" id="PS50929"/>
    </source>
</evidence>
<evidence type="ECO:0000256" key="6">
    <source>
        <dbReference type="ARBA" id="ARBA00023136"/>
    </source>
</evidence>
<keyword evidence="4 10" id="KW-0067">ATP-binding</keyword>
<feature type="domain" description="ABC transmembrane type-1" evidence="9">
    <location>
        <begin position="25"/>
        <end position="308"/>
    </location>
</feature>
<feature type="transmembrane region" description="Helical" evidence="7">
    <location>
        <begin position="253"/>
        <end position="273"/>
    </location>
</feature>
<dbReference type="InterPro" id="IPR027417">
    <property type="entry name" value="P-loop_NTPase"/>
</dbReference>
<evidence type="ECO:0000259" key="8">
    <source>
        <dbReference type="PROSITE" id="PS50893"/>
    </source>
</evidence>
<protein>
    <submittedName>
        <fullName evidence="10">ABC transporter ATP-binding protein</fullName>
    </submittedName>
</protein>
<dbReference type="Gene3D" id="1.20.1560.10">
    <property type="entry name" value="ABC transporter type 1, transmembrane domain"/>
    <property type="match status" value="1"/>
</dbReference>
<evidence type="ECO:0000256" key="4">
    <source>
        <dbReference type="ARBA" id="ARBA00022840"/>
    </source>
</evidence>
<evidence type="ECO:0000256" key="1">
    <source>
        <dbReference type="ARBA" id="ARBA00004651"/>
    </source>
</evidence>
<feature type="domain" description="ABC transporter" evidence="8">
    <location>
        <begin position="342"/>
        <end position="576"/>
    </location>
</feature>
<evidence type="ECO:0000256" key="3">
    <source>
        <dbReference type="ARBA" id="ARBA00022741"/>
    </source>
</evidence>
<keyword evidence="6 7" id="KW-0472">Membrane</keyword>
<feature type="transmembrane region" description="Helical" evidence="7">
    <location>
        <begin position="63"/>
        <end position="82"/>
    </location>
</feature>
<dbReference type="GO" id="GO:0005524">
    <property type="term" value="F:ATP binding"/>
    <property type="evidence" value="ECO:0007669"/>
    <property type="project" value="UniProtKB-KW"/>
</dbReference>
<dbReference type="CDD" id="cd03254">
    <property type="entry name" value="ABCC_Glucan_exporter_like"/>
    <property type="match status" value="1"/>
</dbReference>
<feature type="transmembrane region" description="Helical" evidence="7">
    <location>
        <begin position="21"/>
        <end position="43"/>
    </location>
</feature>
<reference evidence="11" key="1">
    <citation type="submission" date="2023-07" db="EMBL/GenBank/DDBJ databases">
        <authorList>
            <person name="Colorado M.A."/>
            <person name="Villamil L.M."/>
            <person name="Melo J.F."/>
            <person name="Rodriguez J.A."/>
            <person name="Ruiz R.Y."/>
        </authorList>
    </citation>
    <scope>NUCLEOTIDE SEQUENCE [LARGE SCALE GENOMIC DNA]</scope>
    <source>
        <strain evidence="11">C33</strain>
    </source>
</reference>
<sequence length="580" mass="65830">MKKKNEILKNLLPYLSEHRKTLIYLVIVAILGNGLNLIGPYLIGKGINILKFQISDIDLEKLLKITILLGIIYFLGAFLTFIQNITMNRVSQKIVWRMRKESFEKLHKFSLKFFDNNSHGNIISIMINDIDNISSSISQIGTQVVVSILTIVITLLIMSYISPTLTAIQVVLVLITGFFLKKITLKSREKMREQQKYLGELSGYVEEILLGEAEVKSFTYEDEVISNFQELNKKYKENAVKAYFFTGFGYPSLNYIGNIGYAIIVLVGSIFILKKELTLGGLSSFIIYSKMFNRPIANISDVYSIIQTVFVSAERFFNLINQEEEVETGNKKIQIESTKGHIQFENVVFGYKNNEKIIDKFSFNANPGDMIAIVGPTGAGKTTITNLLMRFYDIDSGNILIDGINIKEYSRSELRKLFGMVLQDTWIFTGTIKENIIYGNENVTEEEVINATKLACAHDFIIKLSKGYETKISEDNITLSQGQKQLITIARAILKNPRFLILDEATSGIDTRTEIKLQKAMQNLIHGRTSFVIAHRLSTIKNADLILVMKNGKIEEQGTHLELLAKKGFYCSMFNEQYLD</sequence>
<organism evidence="10 11">
    <name type="scientific">Candidatus Cetobacterium colombiensis</name>
    <dbReference type="NCBI Taxonomy" id="3073100"/>
    <lineage>
        <taxon>Bacteria</taxon>
        <taxon>Fusobacteriati</taxon>
        <taxon>Fusobacteriota</taxon>
        <taxon>Fusobacteriia</taxon>
        <taxon>Fusobacteriales</taxon>
        <taxon>Fusobacteriaceae</taxon>
        <taxon>Cetobacterium</taxon>
    </lineage>
</organism>
<accession>A0ABU4W826</accession>
<dbReference type="SMART" id="SM00382">
    <property type="entry name" value="AAA"/>
    <property type="match status" value="1"/>
</dbReference>
<name>A0ABU4W826_9FUSO</name>
<dbReference type="InterPro" id="IPR017871">
    <property type="entry name" value="ABC_transporter-like_CS"/>
</dbReference>
<evidence type="ECO:0000313" key="11">
    <source>
        <dbReference type="Proteomes" id="UP001279681"/>
    </source>
</evidence>
<feature type="transmembrane region" description="Helical" evidence="7">
    <location>
        <begin position="140"/>
        <end position="161"/>
    </location>
</feature>
<dbReference type="PROSITE" id="PS50893">
    <property type="entry name" value="ABC_TRANSPORTER_2"/>
    <property type="match status" value="1"/>
</dbReference>
<dbReference type="PROSITE" id="PS50929">
    <property type="entry name" value="ABC_TM1F"/>
    <property type="match status" value="1"/>
</dbReference>
<dbReference type="Proteomes" id="UP001279681">
    <property type="component" value="Unassembled WGS sequence"/>
</dbReference>
<dbReference type="PROSITE" id="PS00211">
    <property type="entry name" value="ABC_TRANSPORTER_1"/>
    <property type="match status" value="1"/>
</dbReference>
<dbReference type="InterPro" id="IPR003593">
    <property type="entry name" value="AAA+_ATPase"/>
</dbReference>
<evidence type="ECO:0000256" key="7">
    <source>
        <dbReference type="SAM" id="Phobius"/>
    </source>
</evidence>
<proteinExistence type="predicted"/>
<dbReference type="SUPFAM" id="SSF52540">
    <property type="entry name" value="P-loop containing nucleoside triphosphate hydrolases"/>
    <property type="match status" value="1"/>
</dbReference>
<evidence type="ECO:0000256" key="2">
    <source>
        <dbReference type="ARBA" id="ARBA00022692"/>
    </source>
</evidence>
<feature type="transmembrane region" description="Helical" evidence="7">
    <location>
        <begin position="167"/>
        <end position="185"/>
    </location>
</feature>
<evidence type="ECO:0000313" key="10">
    <source>
        <dbReference type="EMBL" id="MDX8335654.1"/>
    </source>
</evidence>
<dbReference type="Pfam" id="PF00005">
    <property type="entry name" value="ABC_tran"/>
    <property type="match status" value="1"/>
</dbReference>
<comment type="caution">
    <text evidence="10">The sequence shown here is derived from an EMBL/GenBank/DDBJ whole genome shotgun (WGS) entry which is preliminary data.</text>
</comment>
<dbReference type="RefSeq" id="WP_320313060.1">
    <property type="nucleotide sequence ID" value="NZ_JAVIKH010000003.1"/>
</dbReference>
<dbReference type="PANTHER" id="PTHR43394">
    <property type="entry name" value="ATP-DEPENDENT PERMEASE MDL1, MITOCHONDRIAL"/>
    <property type="match status" value="1"/>
</dbReference>
<keyword evidence="2 7" id="KW-0812">Transmembrane</keyword>
<dbReference type="Gene3D" id="3.40.50.300">
    <property type="entry name" value="P-loop containing nucleotide triphosphate hydrolases"/>
    <property type="match status" value="1"/>
</dbReference>
<dbReference type="InterPro" id="IPR011527">
    <property type="entry name" value="ABC1_TM_dom"/>
</dbReference>
<comment type="subcellular location">
    <subcellularLocation>
        <location evidence="1">Cell membrane</location>
        <topology evidence="1">Multi-pass membrane protein</topology>
    </subcellularLocation>
</comment>
<gene>
    <name evidence="10" type="ORF">RFV38_03910</name>
</gene>
<keyword evidence="3" id="KW-0547">Nucleotide-binding</keyword>
<dbReference type="PANTHER" id="PTHR43394:SF1">
    <property type="entry name" value="ATP-BINDING CASSETTE SUB-FAMILY B MEMBER 10, MITOCHONDRIAL"/>
    <property type="match status" value="1"/>
</dbReference>
<dbReference type="EMBL" id="JAVIKH010000003">
    <property type="protein sequence ID" value="MDX8335654.1"/>
    <property type="molecule type" value="Genomic_DNA"/>
</dbReference>
<keyword evidence="11" id="KW-1185">Reference proteome</keyword>
<dbReference type="CDD" id="cd18547">
    <property type="entry name" value="ABC_6TM_Tm288_like"/>
    <property type="match status" value="1"/>
</dbReference>
<dbReference type="InterPro" id="IPR036640">
    <property type="entry name" value="ABC1_TM_sf"/>
</dbReference>
<dbReference type="InterPro" id="IPR039421">
    <property type="entry name" value="Type_1_exporter"/>
</dbReference>
<dbReference type="SUPFAM" id="SSF90123">
    <property type="entry name" value="ABC transporter transmembrane region"/>
    <property type="match status" value="1"/>
</dbReference>
<dbReference type="InterPro" id="IPR003439">
    <property type="entry name" value="ABC_transporter-like_ATP-bd"/>
</dbReference>